<dbReference type="SUPFAM" id="SSF53822">
    <property type="entry name" value="Periplasmic binding protein-like I"/>
    <property type="match status" value="1"/>
</dbReference>
<dbReference type="CDD" id="cd06341">
    <property type="entry name" value="PBP1_ABC_ligand_binding-like"/>
    <property type="match status" value="1"/>
</dbReference>
<dbReference type="InterPro" id="IPR028081">
    <property type="entry name" value="Leu-bd"/>
</dbReference>
<feature type="domain" description="Leucine-binding protein" evidence="4">
    <location>
        <begin position="42"/>
        <end position="388"/>
    </location>
</feature>
<proteinExistence type="inferred from homology"/>
<gene>
    <name evidence="5" type="ORF">MUN78_01470</name>
</gene>
<evidence type="ECO:0000313" key="5">
    <source>
        <dbReference type="EMBL" id="UOQ57545.1"/>
    </source>
</evidence>
<dbReference type="PANTHER" id="PTHR47235">
    <property type="entry name" value="BLR6548 PROTEIN"/>
    <property type="match status" value="1"/>
</dbReference>
<dbReference type="Proteomes" id="UP000831786">
    <property type="component" value="Chromosome"/>
</dbReference>
<feature type="signal peptide" evidence="3">
    <location>
        <begin position="1"/>
        <end position="31"/>
    </location>
</feature>
<protein>
    <submittedName>
        <fullName evidence="5">ABC transporter substrate-binding protein</fullName>
    </submittedName>
</protein>
<reference evidence="5 6" key="1">
    <citation type="submission" date="2022-04" db="EMBL/GenBank/DDBJ databases">
        <title>Leucobacter sp. isolated from rhizosphere of garlic.</title>
        <authorList>
            <person name="Won M."/>
            <person name="Lee C.-M."/>
            <person name="Woen H.-Y."/>
            <person name="Kwon S.-W."/>
        </authorList>
    </citation>
    <scope>NUCLEOTIDE SEQUENCE [LARGE SCALE GENOMIC DNA]</scope>
    <source>
        <strain evidence="5 6">H21R-40</strain>
    </source>
</reference>
<evidence type="ECO:0000256" key="2">
    <source>
        <dbReference type="ARBA" id="ARBA00022729"/>
    </source>
</evidence>
<dbReference type="PANTHER" id="PTHR47235:SF1">
    <property type="entry name" value="BLR6548 PROTEIN"/>
    <property type="match status" value="1"/>
</dbReference>
<evidence type="ECO:0000256" key="3">
    <source>
        <dbReference type="SAM" id="SignalP"/>
    </source>
</evidence>
<evidence type="ECO:0000259" key="4">
    <source>
        <dbReference type="Pfam" id="PF13458"/>
    </source>
</evidence>
<keyword evidence="6" id="KW-1185">Reference proteome</keyword>
<feature type="chain" id="PRO_5046053745" evidence="3">
    <location>
        <begin position="32"/>
        <end position="399"/>
    </location>
</feature>
<dbReference type="Gene3D" id="3.40.50.2300">
    <property type="match status" value="2"/>
</dbReference>
<dbReference type="RefSeq" id="WP_244728307.1">
    <property type="nucleotide sequence ID" value="NZ_CP095045.1"/>
</dbReference>
<organism evidence="5 6">
    <name type="scientific">Leucobacter allii</name>
    <dbReference type="NCBI Taxonomy" id="2932247"/>
    <lineage>
        <taxon>Bacteria</taxon>
        <taxon>Bacillati</taxon>
        <taxon>Actinomycetota</taxon>
        <taxon>Actinomycetes</taxon>
        <taxon>Micrococcales</taxon>
        <taxon>Microbacteriaceae</taxon>
        <taxon>Leucobacter</taxon>
    </lineage>
</organism>
<sequence length="399" mass="41262">MIAHPRPALARTVALTALVGLVLTGCAPGGAASEGSGAPGEPIRIGAVSSLTGPAPFPEVPGAAQAVFDEVNAAGGIGGRPIEFISEDDGADPAQAAQAGRRLVDEEGVVAMVGSASLVECSANAALYAQRGVLSVMGTGIEASCFTSPSIAPVNAGTFNGYESLLYFAKDQLEAERICPVILKSEGLTEPYLALLDEWQQTTGMEFAHIDTSVNLGDDPTPAILAVKDAACDAVVLNPTEPEGVAFMKAVQQQGILEQADWLMLTNVYTEAAIEALGAQGTIGNVYANSEFLPFTSDDPEVAAWRGTLDAADVPITSLSEGGYVSARIIVEVLEGIDGEITRESVAAALHAAGEIEHPLMGMPYVFDDGDAHNPNRASMMVQATADGWVPVGDWVEVP</sequence>
<dbReference type="EMBL" id="CP095045">
    <property type="protein sequence ID" value="UOQ57545.1"/>
    <property type="molecule type" value="Genomic_DNA"/>
</dbReference>
<dbReference type="PROSITE" id="PS51257">
    <property type="entry name" value="PROKAR_LIPOPROTEIN"/>
    <property type="match status" value="1"/>
</dbReference>
<dbReference type="InterPro" id="IPR028082">
    <property type="entry name" value="Peripla_BP_I"/>
</dbReference>
<name>A0ABY4FMN2_9MICO</name>
<evidence type="ECO:0000313" key="6">
    <source>
        <dbReference type="Proteomes" id="UP000831786"/>
    </source>
</evidence>
<evidence type="ECO:0000256" key="1">
    <source>
        <dbReference type="ARBA" id="ARBA00010062"/>
    </source>
</evidence>
<accession>A0ABY4FMN2</accession>
<dbReference type="Pfam" id="PF13458">
    <property type="entry name" value="Peripla_BP_6"/>
    <property type="match status" value="1"/>
</dbReference>
<keyword evidence="2 3" id="KW-0732">Signal</keyword>
<comment type="similarity">
    <text evidence="1">Belongs to the leucine-binding protein family.</text>
</comment>